<accession>A0A511M703</accession>
<dbReference type="InterPro" id="IPR017441">
    <property type="entry name" value="Protein_kinase_ATP_BS"/>
</dbReference>
<dbReference type="CDD" id="cd14014">
    <property type="entry name" value="STKc_PknB_like"/>
    <property type="match status" value="1"/>
</dbReference>
<dbReference type="SUPFAM" id="SSF56112">
    <property type="entry name" value="Protein kinase-like (PK-like)"/>
    <property type="match status" value="1"/>
</dbReference>
<evidence type="ECO:0000256" key="11">
    <source>
        <dbReference type="SAM" id="MobiDB-lite"/>
    </source>
</evidence>
<dbReference type="PROSITE" id="PS50011">
    <property type="entry name" value="PROTEIN_KINASE_DOM"/>
    <property type="match status" value="1"/>
</dbReference>
<keyword evidence="6 10" id="KW-0547">Nucleotide-binding</keyword>
<feature type="domain" description="Protein kinase" evidence="13">
    <location>
        <begin position="167"/>
        <end position="473"/>
    </location>
</feature>
<keyword evidence="5" id="KW-0808">Transferase</keyword>
<dbReference type="OrthoDB" id="4569664at2"/>
<dbReference type="GO" id="GO:0004674">
    <property type="term" value="F:protein serine/threonine kinase activity"/>
    <property type="evidence" value="ECO:0007669"/>
    <property type="project" value="TreeGrafter"/>
</dbReference>
<evidence type="ECO:0000256" key="6">
    <source>
        <dbReference type="ARBA" id="ARBA00022741"/>
    </source>
</evidence>
<keyword evidence="12" id="KW-0812">Transmembrane</keyword>
<dbReference type="Proteomes" id="UP000321424">
    <property type="component" value="Unassembled WGS sequence"/>
</dbReference>
<sequence length="750" mass="82707">MAHPAPPVPGATVASDRSPVNSRGNGVAEVVAQFTEAWRAGDEPPDLRAYLPDSPGIRRVSLIELIKVDLAHRWGRGTAPKRLADYVEDLPELRTWPLPPDLIYEEFHVRRRAGTAVQVAEYTAAYPAQAEQLSEMLATDDYHSTMMSAAEPVNLDDIDAGQQIDDFDLMTGLGRGAFARVFLARQRSMQRLVAVKISRDKGTEPQTLAQLDHDYIVRVFDQRVLEHRKLRLLYMQYVPGGTLFTVLERVRATPPEQRDGRLLLDVIDSVLAGKGEIRPSESPLRARLAQLSWPETIAWLGRRLAEALDYAGNAGVLHRDIKPANVLLTADGIPKLADFNISFSGNVSGDSPVAYFGGSLAYMSPEQLAAVHPDHPGTAEDLDTRSDLYALAVVLWELLTGRKPFDDDSVTGGDRTALDGMLERRSGSPKALPYQDLPPDCPAALERALVRALDPEPDNRWPCGADMAQQLEVCLDARARDLVDPPPASWRLRARKLMHPIMALAIAVPNALAIWYSYNHNRTLIISKLDEQAQHRFDQIAVTTYGLCFLIGFVVTNVLLANLWSISRGLRKGKSYDAQTLARARGDTLQLGKRNVLTCFALWVIAGVAVPVSVQVSGNHITPESYLHFFITQIVCGAIAMAYPYFMVNFYAVRSLYPMFLRHGGLGAQDARALRRLDRRSTYFLAIAAAVPLLGVAGATFIPAEDIPAVIVALRVLCVGSALAFIGVYWLFRMLEQDLAALERIVARSA</sequence>
<feature type="binding site" evidence="10">
    <location>
        <position position="196"/>
    </location>
    <ligand>
        <name>ATP</name>
        <dbReference type="ChEBI" id="CHEBI:30616"/>
    </ligand>
</feature>
<dbReference type="Pfam" id="PF07714">
    <property type="entry name" value="PK_Tyr_Ser-Thr"/>
    <property type="match status" value="1"/>
</dbReference>
<keyword evidence="15" id="KW-1185">Reference proteome</keyword>
<evidence type="ECO:0000256" key="10">
    <source>
        <dbReference type="PROSITE-ProRule" id="PRU10141"/>
    </source>
</evidence>
<evidence type="ECO:0000256" key="9">
    <source>
        <dbReference type="ARBA" id="ARBA00023212"/>
    </source>
</evidence>
<dbReference type="PANTHER" id="PTHR43289">
    <property type="entry name" value="MITOGEN-ACTIVATED PROTEIN KINASE KINASE KINASE 20-RELATED"/>
    <property type="match status" value="1"/>
</dbReference>
<evidence type="ECO:0000256" key="5">
    <source>
        <dbReference type="ARBA" id="ARBA00022679"/>
    </source>
</evidence>
<proteinExistence type="inferred from homology"/>
<evidence type="ECO:0000256" key="4">
    <source>
        <dbReference type="ARBA" id="ARBA00022527"/>
    </source>
</evidence>
<keyword evidence="9" id="KW-0963">Cytoplasm</keyword>
<dbReference type="InterPro" id="IPR001245">
    <property type="entry name" value="Ser-Thr/Tyr_kinase_cat_dom"/>
</dbReference>
<keyword evidence="7 14" id="KW-0418">Kinase</keyword>
<dbReference type="AlphaFoldDB" id="A0A511M703"/>
<keyword evidence="9" id="KW-0206">Cytoskeleton</keyword>
<name>A0A511M703_9NOCA</name>
<dbReference type="GO" id="GO:0005524">
    <property type="term" value="F:ATP binding"/>
    <property type="evidence" value="ECO:0007669"/>
    <property type="project" value="UniProtKB-UniRule"/>
</dbReference>
<comment type="subcellular location">
    <subcellularLocation>
        <location evidence="1">Cytoplasm</location>
        <location evidence="1">Cytoskeleton</location>
        <location evidence="1">Microtubule organizing center</location>
        <location evidence="1">Centrosome</location>
    </subcellularLocation>
    <subcellularLocation>
        <location evidence="2">Cytoplasm</location>
        <location evidence="2">Cytoskeleton</location>
        <location evidence="2">Spindle pole</location>
    </subcellularLocation>
</comment>
<dbReference type="EMBL" id="BJXA01000003">
    <property type="protein sequence ID" value="GEM36412.1"/>
    <property type="molecule type" value="Genomic_DNA"/>
</dbReference>
<reference evidence="14 15" key="1">
    <citation type="submission" date="2019-07" db="EMBL/GenBank/DDBJ databases">
        <title>Whole genome shotgun sequence of Nocardia ninae NBRC 108245.</title>
        <authorList>
            <person name="Hosoyama A."/>
            <person name="Uohara A."/>
            <person name="Ohji S."/>
            <person name="Ichikawa N."/>
        </authorList>
    </citation>
    <scope>NUCLEOTIDE SEQUENCE [LARGE SCALE GENOMIC DNA]</scope>
    <source>
        <strain evidence="14 15">NBRC 108245</strain>
    </source>
</reference>
<evidence type="ECO:0000313" key="15">
    <source>
        <dbReference type="Proteomes" id="UP000321424"/>
    </source>
</evidence>
<comment type="caution">
    <text evidence="14">The sequence shown here is derived from an EMBL/GenBank/DDBJ whole genome shotgun (WGS) entry which is preliminary data.</text>
</comment>
<evidence type="ECO:0000256" key="3">
    <source>
        <dbReference type="ARBA" id="ARBA00010886"/>
    </source>
</evidence>
<evidence type="ECO:0000256" key="8">
    <source>
        <dbReference type="ARBA" id="ARBA00022840"/>
    </source>
</evidence>
<feature type="transmembrane region" description="Helical" evidence="12">
    <location>
        <begin position="710"/>
        <end position="732"/>
    </location>
</feature>
<gene>
    <name evidence="14" type="primary">ppkA</name>
    <name evidence="14" type="ORF">NN4_09310</name>
</gene>
<dbReference type="InterPro" id="IPR008271">
    <property type="entry name" value="Ser/Thr_kinase_AS"/>
</dbReference>
<dbReference type="SMART" id="SM00220">
    <property type="entry name" value="S_TKc"/>
    <property type="match status" value="1"/>
</dbReference>
<keyword evidence="12" id="KW-0472">Membrane</keyword>
<evidence type="ECO:0000256" key="12">
    <source>
        <dbReference type="SAM" id="Phobius"/>
    </source>
</evidence>
<feature type="transmembrane region" description="Helical" evidence="12">
    <location>
        <begin position="595"/>
        <end position="614"/>
    </location>
</feature>
<dbReference type="Gene3D" id="1.10.510.10">
    <property type="entry name" value="Transferase(Phosphotransferase) domain 1"/>
    <property type="match status" value="2"/>
</dbReference>
<dbReference type="InterPro" id="IPR011009">
    <property type="entry name" value="Kinase-like_dom_sf"/>
</dbReference>
<evidence type="ECO:0000256" key="7">
    <source>
        <dbReference type="ARBA" id="ARBA00022777"/>
    </source>
</evidence>
<evidence type="ECO:0000313" key="14">
    <source>
        <dbReference type="EMBL" id="GEM36412.1"/>
    </source>
</evidence>
<organism evidence="14 15">
    <name type="scientific">Nocardia ninae NBRC 108245</name>
    <dbReference type="NCBI Taxonomy" id="1210091"/>
    <lineage>
        <taxon>Bacteria</taxon>
        <taxon>Bacillati</taxon>
        <taxon>Actinomycetota</taxon>
        <taxon>Actinomycetes</taxon>
        <taxon>Mycobacteriales</taxon>
        <taxon>Nocardiaceae</taxon>
        <taxon>Nocardia</taxon>
    </lineage>
</organism>
<evidence type="ECO:0000256" key="1">
    <source>
        <dbReference type="ARBA" id="ARBA00004300"/>
    </source>
</evidence>
<dbReference type="InterPro" id="IPR000719">
    <property type="entry name" value="Prot_kinase_dom"/>
</dbReference>
<dbReference type="PROSITE" id="PS00107">
    <property type="entry name" value="PROTEIN_KINASE_ATP"/>
    <property type="match status" value="1"/>
</dbReference>
<feature type="transmembrane region" description="Helical" evidence="12">
    <location>
        <begin position="544"/>
        <end position="564"/>
    </location>
</feature>
<evidence type="ECO:0000259" key="13">
    <source>
        <dbReference type="PROSITE" id="PS50011"/>
    </source>
</evidence>
<keyword evidence="8 10" id="KW-0067">ATP-binding</keyword>
<feature type="region of interest" description="Disordered" evidence="11">
    <location>
        <begin position="1"/>
        <end position="25"/>
    </location>
</feature>
<keyword evidence="12" id="KW-1133">Transmembrane helix</keyword>
<comment type="similarity">
    <text evidence="3">Belongs to the protein kinase superfamily. NEK Ser/Thr protein kinase family. NIMA subfamily.</text>
</comment>
<feature type="transmembrane region" description="Helical" evidence="12">
    <location>
        <begin position="682"/>
        <end position="704"/>
    </location>
</feature>
<dbReference type="RefSeq" id="WP_147128682.1">
    <property type="nucleotide sequence ID" value="NZ_BJXA01000003.1"/>
</dbReference>
<dbReference type="PANTHER" id="PTHR43289:SF34">
    <property type="entry name" value="SERINE_THREONINE-PROTEIN KINASE YBDM-RELATED"/>
    <property type="match status" value="1"/>
</dbReference>
<protein>
    <submittedName>
        <fullName evidence="14">Protein kinase</fullName>
    </submittedName>
</protein>
<feature type="transmembrane region" description="Helical" evidence="12">
    <location>
        <begin position="626"/>
        <end position="652"/>
    </location>
</feature>
<evidence type="ECO:0000256" key="2">
    <source>
        <dbReference type="ARBA" id="ARBA00004647"/>
    </source>
</evidence>
<dbReference type="PROSITE" id="PS00108">
    <property type="entry name" value="PROTEIN_KINASE_ST"/>
    <property type="match status" value="1"/>
</dbReference>
<keyword evidence="4" id="KW-0723">Serine/threonine-protein kinase</keyword>